<evidence type="ECO:0000259" key="1">
    <source>
        <dbReference type="Pfam" id="PF00768"/>
    </source>
</evidence>
<dbReference type="Pfam" id="PF00768">
    <property type="entry name" value="Peptidase_S11"/>
    <property type="match status" value="1"/>
</dbReference>
<proteinExistence type="predicted"/>
<evidence type="ECO:0000313" key="2">
    <source>
        <dbReference type="EMBL" id="XBX83701.1"/>
    </source>
</evidence>
<dbReference type="EMBL" id="CP158374">
    <property type="protein sequence ID" value="XBX83701.1"/>
    <property type="molecule type" value="Genomic_DNA"/>
</dbReference>
<dbReference type="GO" id="GO:0006508">
    <property type="term" value="P:proteolysis"/>
    <property type="evidence" value="ECO:0007669"/>
    <property type="project" value="InterPro"/>
</dbReference>
<organism evidence="2">
    <name type="scientific">Agromyces sp. G08B096</name>
    <dbReference type="NCBI Taxonomy" id="3156399"/>
    <lineage>
        <taxon>Bacteria</taxon>
        <taxon>Bacillati</taxon>
        <taxon>Actinomycetota</taxon>
        <taxon>Actinomycetes</taxon>
        <taxon>Micrococcales</taxon>
        <taxon>Microbacteriaceae</taxon>
        <taxon>Agromyces</taxon>
    </lineage>
</organism>
<gene>
    <name evidence="2" type="ORF">ABIQ69_07295</name>
</gene>
<reference evidence="2" key="1">
    <citation type="submission" date="2024-05" db="EMBL/GenBank/DDBJ databases">
        <authorList>
            <person name="Yu L."/>
        </authorList>
    </citation>
    <scope>NUCLEOTIDE SEQUENCE</scope>
    <source>
        <strain evidence="2">G08B096</strain>
    </source>
</reference>
<dbReference type="InterPro" id="IPR001967">
    <property type="entry name" value="Peptidase_S11_N"/>
</dbReference>
<dbReference type="GO" id="GO:0009002">
    <property type="term" value="F:serine-type D-Ala-D-Ala carboxypeptidase activity"/>
    <property type="evidence" value="ECO:0007669"/>
    <property type="project" value="InterPro"/>
</dbReference>
<name>A0AAU7WBT6_9MICO</name>
<dbReference type="SUPFAM" id="SSF56601">
    <property type="entry name" value="beta-lactamase/transpeptidase-like"/>
    <property type="match status" value="1"/>
</dbReference>
<protein>
    <recommendedName>
        <fullName evidence="1">Peptidase S11 D-alanyl-D-alanine carboxypeptidase A N-terminal domain-containing protein</fullName>
    </recommendedName>
</protein>
<sequence length="414" mass="41868">MTLSPGRIVGISVGALAILGIGVYGPAMLLGPLPAVAVEPVASAAAPPAAVALPLPADGASAVAVVDPEGETTTIATGGSTEAVPIGGAAKLVTLLVTLDSLPLAVGAEGPAIKIGPEDFTDYLRYQSEESRTLQVSPGESWTQRDVVRAVLLASSNNHADTLARWAFGSVDQYVAAANEWLAANGFATAHVADATGLSGDNVATAEELVRLAGLAVADPSLAAMLAGEAPVGVGARTVPDVIDHLADRGVRAITRSYTDQAALSFVFTREIPVAEGGEAVRLVGAMTLIPDYETLDPAVGAIADTAVDAAQPVDVISAGAVYGRAHSAWGDEADLTAQATRTSTGWQSAVGEAELDVDPFTTARGGSAVGRVTVPTPAGELASPIELSAPIDDPGPLWRLTHPFPIIGEYLAG</sequence>
<dbReference type="AlphaFoldDB" id="A0AAU7WBT6"/>
<accession>A0AAU7WBT6</accession>
<dbReference type="InterPro" id="IPR012338">
    <property type="entry name" value="Beta-lactam/transpept-like"/>
</dbReference>
<dbReference type="Gene3D" id="3.40.710.10">
    <property type="entry name" value="DD-peptidase/beta-lactamase superfamily"/>
    <property type="match status" value="1"/>
</dbReference>
<feature type="domain" description="Peptidase S11 D-alanyl-D-alanine carboxypeptidase A N-terminal" evidence="1">
    <location>
        <begin position="75"/>
        <end position="214"/>
    </location>
</feature>
<dbReference type="RefSeq" id="WP_350349702.1">
    <property type="nucleotide sequence ID" value="NZ_CP158374.1"/>
</dbReference>